<accession>A0A7W6RHC3</accession>
<gene>
    <name evidence="2" type="ORF">GGE12_000039</name>
</gene>
<protein>
    <submittedName>
        <fullName evidence="2">Uncharacterized protein</fullName>
    </submittedName>
</protein>
<evidence type="ECO:0000256" key="1">
    <source>
        <dbReference type="SAM" id="MobiDB-lite"/>
    </source>
</evidence>
<dbReference type="AlphaFoldDB" id="A0A7W6RHC3"/>
<sequence>MDFTVIDATLVGKLLLQQDAEDDLRDDHAGWFHPLGELVDVREHQIVERTDDQDQSGDERRAGDRDDFTRGEDDDRDADRIEAGERIAADTARERDRMLAEYAAKAFGIQTTIRESKEANLAARIAEE</sequence>
<proteinExistence type="predicted"/>
<evidence type="ECO:0000313" key="2">
    <source>
        <dbReference type="EMBL" id="MBB4272297.1"/>
    </source>
</evidence>
<name>A0A7W6RHC3_9HYPH</name>
<comment type="caution">
    <text evidence="2">The sequence shown here is derived from an EMBL/GenBank/DDBJ whole genome shotgun (WGS) entry which is preliminary data.</text>
</comment>
<organism evidence="2 3">
    <name type="scientific">Rhizobium mongolense</name>
    <dbReference type="NCBI Taxonomy" id="57676"/>
    <lineage>
        <taxon>Bacteria</taxon>
        <taxon>Pseudomonadati</taxon>
        <taxon>Pseudomonadota</taxon>
        <taxon>Alphaproteobacteria</taxon>
        <taxon>Hyphomicrobiales</taxon>
        <taxon>Rhizobiaceae</taxon>
        <taxon>Rhizobium/Agrobacterium group</taxon>
        <taxon>Rhizobium</taxon>
    </lineage>
</organism>
<feature type="region of interest" description="Disordered" evidence="1">
    <location>
        <begin position="46"/>
        <end position="89"/>
    </location>
</feature>
<dbReference type="EMBL" id="JACIGM010000001">
    <property type="protein sequence ID" value="MBB4272297.1"/>
    <property type="molecule type" value="Genomic_DNA"/>
</dbReference>
<evidence type="ECO:0000313" key="3">
    <source>
        <dbReference type="Proteomes" id="UP000533641"/>
    </source>
</evidence>
<reference evidence="2 3" key="1">
    <citation type="submission" date="2020-08" db="EMBL/GenBank/DDBJ databases">
        <title>Genomic Encyclopedia of Type Strains, Phase IV (KMG-V): Genome sequencing to study the core and pangenomes of soil and plant-associated prokaryotes.</title>
        <authorList>
            <person name="Whitman W."/>
        </authorList>
    </citation>
    <scope>NUCLEOTIDE SEQUENCE [LARGE SCALE GENOMIC DNA]</scope>
    <source>
        <strain evidence="2 3">SEMIA 402</strain>
    </source>
</reference>
<dbReference type="Proteomes" id="UP000533641">
    <property type="component" value="Unassembled WGS sequence"/>
</dbReference>